<gene>
    <name evidence="1" type="ORF">L0U89_17160</name>
</gene>
<proteinExistence type="predicted"/>
<dbReference type="Proteomes" id="UP001201449">
    <property type="component" value="Unassembled WGS sequence"/>
</dbReference>
<organism evidence="1 2">
    <name type="scientific">Mariniradius sediminis</name>
    <dbReference type="NCBI Taxonomy" id="2909237"/>
    <lineage>
        <taxon>Bacteria</taxon>
        <taxon>Pseudomonadati</taxon>
        <taxon>Bacteroidota</taxon>
        <taxon>Cytophagia</taxon>
        <taxon>Cytophagales</taxon>
        <taxon>Cyclobacteriaceae</taxon>
        <taxon>Mariniradius</taxon>
    </lineage>
</organism>
<name>A0ABS9BYU1_9BACT</name>
<evidence type="ECO:0000313" key="1">
    <source>
        <dbReference type="EMBL" id="MCF1752791.1"/>
    </source>
</evidence>
<accession>A0ABS9BYU1</accession>
<dbReference type="RefSeq" id="WP_234862640.1">
    <property type="nucleotide sequence ID" value="NZ_JAKEVZ010000015.1"/>
</dbReference>
<dbReference type="EMBL" id="JAKEVZ010000015">
    <property type="protein sequence ID" value="MCF1752791.1"/>
    <property type="molecule type" value="Genomic_DNA"/>
</dbReference>
<comment type="caution">
    <text evidence="1">The sequence shown here is derived from an EMBL/GenBank/DDBJ whole genome shotgun (WGS) entry which is preliminary data.</text>
</comment>
<sequence length="68" mass="7852">MEFKLDRNAFRAGQAKDQVNYGMEYRGKSTSELIEIAMFLNSIAYGFDPQNPPRMDKTVFSVRKQADK</sequence>
<keyword evidence="2" id="KW-1185">Reference proteome</keyword>
<reference evidence="1 2" key="1">
    <citation type="submission" date="2022-01" db="EMBL/GenBank/DDBJ databases">
        <title>Mariniradius saccharolyticus sp. nov., isolated from sediment of a river.</title>
        <authorList>
            <person name="Liu H."/>
        </authorList>
    </citation>
    <scope>NUCLEOTIDE SEQUENCE [LARGE SCALE GENOMIC DNA]</scope>
    <source>
        <strain evidence="1 2">RY-2</strain>
    </source>
</reference>
<evidence type="ECO:0000313" key="2">
    <source>
        <dbReference type="Proteomes" id="UP001201449"/>
    </source>
</evidence>
<protein>
    <submittedName>
        <fullName evidence="1">Uncharacterized protein</fullName>
    </submittedName>
</protein>